<feature type="chain" id="PRO_5017787014" description="ATP-binding protein" evidence="1">
    <location>
        <begin position="20"/>
        <end position="287"/>
    </location>
</feature>
<dbReference type="InterPro" id="IPR011042">
    <property type="entry name" value="6-blade_b-propeller_TolB-like"/>
</dbReference>
<dbReference type="EMBL" id="QPMM01000004">
    <property type="protein sequence ID" value="RFS23524.1"/>
    <property type="molecule type" value="Genomic_DNA"/>
</dbReference>
<accession>A0A3E1YCK0</accession>
<evidence type="ECO:0008006" key="4">
    <source>
        <dbReference type="Google" id="ProtNLM"/>
    </source>
</evidence>
<dbReference type="AlphaFoldDB" id="A0A3E1YCK0"/>
<comment type="caution">
    <text evidence="2">The sequence shown here is derived from an EMBL/GenBank/DDBJ whole genome shotgun (WGS) entry which is preliminary data.</text>
</comment>
<dbReference type="OrthoDB" id="7675395at2"/>
<dbReference type="Proteomes" id="UP000260644">
    <property type="component" value="Unassembled WGS sequence"/>
</dbReference>
<feature type="signal peptide" evidence="1">
    <location>
        <begin position="1"/>
        <end position="19"/>
    </location>
</feature>
<dbReference type="SUPFAM" id="SSF63829">
    <property type="entry name" value="Calcium-dependent phosphotriesterase"/>
    <property type="match status" value="1"/>
</dbReference>
<sequence>MKRLATIVLCLSTPFFVKAQQIIKGVPSPESIVAYKDGYFVSSIGEKLEPIKKDGDGAIAFVDKSGKVKSPKYFDEVLNAPKGIDIVGSRLYVADIDHVKGFDIVTKKKIFDLDLEKSAKLLNDIFIVNENLLLVTDSFTGDVLSVNLSNGTTTKLGVIAGANGILYDRKSDLVYVCSMGEQMKGQGKLFTRKLKDNGSKFTEVSGSPVGLFDGIVQLEDGNIVLSDWQNLSGEKAGFLVTYNPATKEVTRKEVKHGPADIALDKANRKLLIPQLLDSEIVVVGLPK</sequence>
<dbReference type="RefSeq" id="WP_116975715.1">
    <property type="nucleotide sequence ID" value="NZ_QPMM01000004.1"/>
</dbReference>
<proteinExistence type="predicted"/>
<name>A0A3E1YCK0_9BACT</name>
<keyword evidence="3" id="KW-1185">Reference proteome</keyword>
<dbReference type="Gene3D" id="2.120.10.30">
    <property type="entry name" value="TolB, C-terminal domain"/>
    <property type="match status" value="1"/>
</dbReference>
<keyword evidence="1" id="KW-0732">Signal</keyword>
<evidence type="ECO:0000256" key="1">
    <source>
        <dbReference type="SAM" id="SignalP"/>
    </source>
</evidence>
<evidence type="ECO:0000313" key="3">
    <source>
        <dbReference type="Proteomes" id="UP000260644"/>
    </source>
</evidence>
<protein>
    <recommendedName>
        <fullName evidence="4">ATP-binding protein</fullName>
    </recommendedName>
</protein>
<organism evidence="2 3">
    <name type="scientific">Chitinophaga silvatica</name>
    <dbReference type="NCBI Taxonomy" id="2282649"/>
    <lineage>
        <taxon>Bacteria</taxon>
        <taxon>Pseudomonadati</taxon>
        <taxon>Bacteroidota</taxon>
        <taxon>Chitinophagia</taxon>
        <taxon>Chitinophagales</taxon>
        <taxon>Chitinophagaceae</taxon>
        <taxon>Chitinophaga</taxon>
    </lineage>
</organism>
<gene>
    <name evidence="2" type="ORF">DVR12_10955</name>
</gene>
<reference evidence="2 3" key="1">
    <citation type="submission" date="2018-07" db="EMBL/GenBank/DDBJ databases">
        <title>Chitinophaga K2CV101002-2 sp. nov., isolated from a monsoon evergreen broad-leaved forest soil.</title>
        <authorList>
            <person name="Lv Y."/>
        </authorList>
    </citation>
    <scope>NUCLEOTIDE SEQUENCE [LARGE SCALE GENOMIC DNA]</scope>
    <source>
        <strain evidence="2 3">GDMCC 1.1288</strain>
    </source>
</reference>
<evidence type="ECO:0000313" key="2">
    <source>
        <dbReference type="EMBL" id="RFS23524.1"/>
    </source>
</evidence>